<dbReference type="PROSITE" id="PS51257">
    <property type="entry name" value="PROKAR_LIPOPROTEIN"/>
    <property type="match status" value="1"/>
</dbReference>
<feature type="transmembrane region" description="Helical" evidence="1">
    <location>
        <begin position="7"/>
        <end position="25"/>
    </location>
</feature>
<protein>
    <recommendedName>
        <fullName evidence="4">MACPF domain-containing protein</fullName>
    </recommendedName>
</protein>
<sequence length="561" mass="63227">MIIVKKIILFGTLLFSTILVIALFSCRHAPSIKYIRGNPVNLKDSGIRGLQNYTTNGGGTTDKLAFGQGFNTLTGDFMSAVLIETPYITAFPYNGTQYGQKISLSFNLVESTTDFRNKLGIDFKASLKIGAFSGSSEYKAFNETAMSRLSTYLLISLKVTNPTLILNAQKYKLTHEAERLKDDTTQFKESFGNEFAYGMSTGGTMYILYEYNSSSSEDKRKTTQALSAKVKTLFSKAAIDLSIEHDLRNLETFKQTNVTIFGSGFKDTLPDLETSKLIQYIKDFPAKVKLNGGHPVITDITTNPIKTLSFISKRRMFDSFLEQSFALEEFALRIDSLRQFMNDANYVKTYSSFFDKSEQQGFDSIIKVTGNKLKQIDRDSRRCMNNLNSCNIDFSKYNAPTFDPTITAWFTQAAPRRINISSLSYQPLAIDTIRTVLKTYQLEGRYTFSDYWDPNQINMNNPKSNLPFEINASSPLPGQLRVATYCRLKFQVFDLESSALLEEIFYLDSPIKINRHNVVIKLVPVVTEGSKEASDLLTDARTRTLFKIGVDKANPLGVFIN</sequence>
<proteinExistence type="predicted"/>
<evidence type="ECO:0000256" key="1">
    <source>
        <dbReference type="SAM" id="Phobius"/>
    </source>
</evidence>
<dbReference type="RefSeq" id="WP_078347611.1">
    <property type="nucleotide sequence ID" value="NZ_MBTF01000007.1"/>
</dbReference>
<keyword evidence="3" id="KW-1185">Reference proteome</keyword>
<organism evidence="2 3">
    <name type="scientific">Mucilaginibacter pedocola</name>
    <dbReference type="NCBI Taxonomy" id="1792845"/>
    <lineage>
        <taxon>Bacteria</taxon>
        <taxon>Pseudomonadati</taxon>
        <taxon>Bacteroidota</taxon>
        <taxon>Sphingobacteriia</taxon>
        <taxon>Sphingobacteriales</taxon>
        <taxon>Sphingobacteriaceae</taxon>
        <taxon>Mucilaginibacter</taxon>
    </lineage>
</organism>
<comment type="caution">
    <text evidence="2">The sequence shown here is derived from an EMBL/GenBank/DDBJ whole genome shotgun (WGS) entry which is preliminary data.</text>
</comment>
<keyword evidence="1" id="KW-0472">Membrane</keyword>
<dbReference type="OrthoDB" id="15609at2"/>
<evidence type="ECO:0000313" key="3">
    <source>
        <dbReference type="Proteomes" id="UP000189739"/>
    </source>
</evidence>
<evidence type="ECO:0008006" key="4">
    <source>
        <dbReference type="Google" id="ProtNLM"/>
    </source>
</evidence>
<reference evidence="2 3" key="1">
    <citation type="submission" date="2016-07" db="EMBL/GenBank/DDBJ databases">
        <title>Genomic analysis of zinc-resistant bacterium Mucilaginibacter pedocola TBZ30.</title>
        <authorList>
            <person name="Huang J."/>
            <person name="Tang J."/>
        </authorList>
    </citation>
    <scope>NUCLEOTIDE SEQUENCE [LARGE SCALE GENOMIC DNA]</scope>
    <source>
        <strain evidence="2 3">TBZ30</strain>
    </source>
</reference>
<keyword evidence="1" id="KW-1133">Transmembrane helix</keyword>
<evidence type="ECO:0000313" key="2">
    <source>
        <dbReference type="EMBL" id="OOQ60333.1"/>
    </source>
</evidence>
<dbReference type="EMBL" id="MBTF01000007">
    <property type="protein sequence ID" value="OOQ60333.1"/>
    <property type="molecule type" value="Genomic_DNA"/>
</dbReference>
<accession>A0A1S9PHA5</accession>
<keyword evidence="1" id="KW-0812">Transmembrane</keyword>
<dbReference type="AlphaFoldDB" id="A0A1S9PHA5"/>
<gene>
    <name evidence="2" type="ORF">BC343_25240</name>
</gene>
<dbReference type="Proteomes" id="UP000189739">
    <property type="component" value="Unassembled WGS sequence"/>
</dbReference>
<name>A0A1S9PHA5_9SPHI</name>